<keyword evidence="7" id="KW-1185">Reference proteome</keyword>
<dbReference type="NCBIfam" id="TIGR02537">
    <property type="entry name" value="arch_flag_Nterm"/>
    <property type="match status" value="1"/>
</dbReference>
<evidence type="ECO:0000256" key="1">
    <source>
        <dbReference type="ARBA" id="ARBA00004618"/>
    </source>
</evidence>
<keyword evidence="5" id="KW-1133">Transmembrane helix</keyword>
<dbReference type="InterPro" id="IPR013373">
    <property type="entry name" value="Flagellin/pilin_N_arc"/>
</dbReference>
<sequence length="374" mass="40289">MPLPWQTTLRSLETNLFLELKITTPVLTPSVIGYGLMALWRRLLRSVERGQVGIGTLIVFIAMVLVASIAGGVLLSTAGFLQSQSEETGEASSAQVSDRVTVMSKYGKVTEANNRLVLDSSQLDEYESGREEYREEIIVEFGTVFLFGGGATAGCSPPFHLVLDGVRSEEPFADSYADGPDYDQLKFEETSAGEIRVTHLDPDGEDYVITTSEPPISAKIVDEMDCNSDLLFEDPDGDSGMWWLVDETGTAEIRPARESLSQVSVTVQSAPGAGDVDLTDAVVTYTSATTVQQLTYAEGSASKTTFTTESLEDDDAILEDGEQVTLKLNTAELEPGLGLKPGAEVQLSINTRSSATTTTTITVPDTFSRAEPLL</sequence>
<evidence type="ECO:0000256" key="5">
    <source>
        <dbReference type="SAM" id="Phobius"/>
    </source>
</evidence>
<organism evidence="6 7">
    <name type="scientific">Halorientalis persicus</name>
    <dbReference type="NCBI Taxonomy" id="1367881"/>
    <lineage>
        <taxon>Archaea</taxon>
        <taxon>Methanobacteriati</taxon>
        <taxon>Methanobacteriota</taxon>
        <taxon>Stenosarchaea group</taxon>
        <taxon>Halobacteria</taxon>
        <taxon>Halobacteriales</taxon>
        <taxon>Haloarculaceae</taxon>
        <taxon>Halorientalis</taxon>
    </lineage>
</organism>
<proteinExistence type="inferred from homology"/>
<keyword evidence="6" id="KW-0969">Cilium</keyword>
<dbReference type="InterPro" id="IPR002774">
    <property type="entry name" value="Flagellin_arc-type"/>
</dbReference>
<comment type="function">
    <text evidence="4">Flagellin is the subunit protein which polymerizes to form the filaments of archaeal flagella.</text>
</comment>
<comment type="subcellular location">
    <subcellularLocation>
        <location evidence="1 4">Archaeal flagellum</location>
    </subcellularLocation>
</comment>
<dbReference type="PANTHER" id="PTHR35903:SF1">
    <property type="entry name" value="FLAGELLIN B1"/>
    <property type="match status" value="1"/>
</dbReference>
<dbReference type="AlphaFoldDB" id="A0A1H8UAQ2"/>
<name>A0A1H8UAQ2_9EURY</name>
<protein>
    <recommendedName>
        <fullName evidence="4">Flagellin</fullName>
    </recommendedName>
</protein>
<reference evidence="7" key="1">
    <citation type="submission" date="2016-10" db="EMBL/GenBank/DDBJ databases">
        <authorList>
            <person name="Varghese N."/>
            <person name="Submissions S."/>
        </authorList>
    </citation>
    <scope>NUCLEOTIDE SEQUENCE [LARGE SCALE GENOMIC DNA]</scope>
    <source>
        <strain evidence="7">IBRC-M 10043</strain>
    </source>
</reference>
<evidence type="ECO:0000256" key="3">
    <source>
        <dbReference type="ARBA" id="ARBA00022440"/>
    </source>
</evidence>
<keyword evidence="3 4" id="KW-0974">Archaeal flagellum</keyword>
<dbReference type="Pfam" id="PF01917">
    <property type="entry name" value="Flagellin_arch-type"/>
    <property type="match status" value="2"/>
</dbReference>
<gene>
    <name evidence="6" type="ORF">SAMN05216388_102655</name>
</gene>
<keyword evidence="6" id="KW-0282">Flagellum</keyword>
<keyword evidence="6" id="KW-0966">Cell projection</keyword>
<keyword evidence="5" id="KW-0472">Membrane</keyword>
<accession>A0A1H8UAQ2</accession>
<evidence type="ECO:0000313" key="6">
    <source>
        <dbReference type="EMBL" id="SEP00281.1"/>
    </source>
</evidence>
<keyword evidence="5" id="KW-0812">Transmembrane</keyword>
<evidence type="ECO:0000256" key="4">
    <source>
        <dbReference type="RuleBase" id="RU361282"/>
    </source>
</evidence>
<dbReference type="Proteomes" id="UP000198775">
    <property type="component" value="Unassembled WGS sequence"/>
</dbReference>
<feature type="transmembrane region" description="Helical" evidence="5">
    <location>
        <begin position="20"/>
        <end position="40"/>
    </location>
</feature>
<dbReference type="PANTHER" id="PTHR35903">
    <property type="entry name" value="FLAGELLIN B1"/>
    <property type="match status" value="1"/>
</dbReference>
<evidence type="ECO:0000313" key="7">
    <source>
        <dbReference type="Proteomes" id="UP000198775"/>
    </source>
</evidence>
<feature type="transmembrane region" description="Helical" evidence="5">
    <location>
        <begin position="52"/>
        <end position="75"/>
    </location>
</feature>
<dbReference type="GO" id="GO:0097588">
    <property type="term" value="P:archaeal or bacterial-type flagellum-dependent cell motility"/>
    <property type="evidence" value="ECO:0007669"/>
    <property type="project" value="InterPro"/>
</dbReference>
<dbReference type="GO" id="GO:0005198">
    <property type="term" value="F:structural molecule activity"/>
    <property type="evidence" value="ECO:0007669"/>
    <property type="project" value="InterPro"/>
</dbReference>
<comment type="similarity">
    <text evidence="2 4">Belongs to the archaeal flagellin family.</text>
</comment>
<dbReference type="EMBL" id="FOCX01000026">
    <property type="protein sequence ID" value="SEP00281.1"/>
    <property type="molecule type" value="Genomic_DNA"/>
</dbReference>
<dbReference type="GO" id="GO:0097589">
    <property type="term" value="C:archaeal-type flagellum"/>
    <property type="evidence" value="ECO:0007669"/>
    <property type="project" value="UniProtKB-SubCell"/>
</dbReference>
<evidence type="ECO:0000256" key="2">
    <source>
        <dbReference type="ARBA" id="ARBA00010256"/>
    </source>
</evidence>